<proteinExistence type="predicted"/>
<dbReference type="Proteomes" id="UP000216352">
    <property type="component" value="Unassembled WGS sequence"/>
</dbReference>
<accession>A0A261FTF7</accession>
<evidence type="ECO:0000313" key="3">
    <source>
        <dbReference type="Proteomes" id="UP000216352"/>
    </source>
</evidence>
<dbReference type="OrthoDB" id="9913241at2"/>
<feature type="region of interest" description="Disordered" evidence="1">
    <location>
        <begin position="142"/>
        <end position="177"/>
    </location>
</feature>
<comment type="caution">
    <text evidence="2">The sequence shown here is derived from an EMBL/GenBank/DDBJ whole genome shotgun (WGS) entry which is preliminary data.</text>
</comment>
<evidence type="ECO:0000256" key="1">
    <source>
        <dbReference type="SAM" id="MobiDB-lite"/>
    </source>
</evidence>
<feature type="region of interest" description="Disordered" evidence="1">
    <location>
        <begin position="94"/>
        <end position="129"/>
    </location>
</feature>
<protein>
    <submittedName>
        <fullName evidence="2">Uncharacterized protein</fullName>
    </submittedName>
</protein>
<feature type="compositionally biased region" description="Basic and acidic residues" evidence="1">
    <location>
        <begin position="156"/>
        <end position="177"/>
    </location>
</feature>
<evidence type="ECO:0000313" key="2">
    <source>
        <dbReference type="EMBL" id="OZG62481.1"/>
    </source>
</evidence>
<dbReference type="RefSeq" id="WP_072724080.1">
    <property type="nucleotide sequence ID" value="NZ_BDIS01000004.1"/>
</dbReference>
<reference evidence="2 3" key="1">
    <citation type="journal article" date="2017" name="BMC Genomics">
        <title>Comparative genomic and phylogenomic analyses of the Bifidobacteriaceae family.</title>
        <authorList>
            <person name="Lugli G.A."/>
            <person name="Milani C."/>
            <person name="Turroni F."/>
            <person name="Duranti S."/>
            <person name="Mancabelli L."/>
            <person name="Mangifesta M."/>
            <person name="Ferrario C."/>
            <person name="Modesto M."/>
            <person name="Mattarelli P."/>
            <person name="Jiri K."/>
            <person name="van Sinderen D."/>
            <person name="Ventura M."/>
        </authorList>
    </citation>
    <scope>NUCLEOTIDE SEQUENCE [LARGE SCALE GENOMIC DNA]</scope>
    <source>
        <strain evidence="2 3">DSM 28807</strain>
    </source>
</reference>
<keyword evidence="3" id="KW-1185">Reference proteome</keyword>
<sequence length="177" mass="19492">MIRLTDLQGMTILAAADGRQAQLVRAADCLDSTVVDPATPAGRIISAMCGGTGMMAATQGDLTWLLPIRMLDTTRDPIRVIGEDRLLPDKAEAMPIEPPAPQYPPQAEEEERTAAATQAAETGRRMASKRQVLELIRQRAENRVARQEDAQQSGEETARAAVRDRRTRDAMMMERNH</sequence>
<dbReference type="STRING" id="1603886.GCA_001895165_00434"/>
<gene>
    <name evidence="2" type="ORF">BLEM_1027</name>
</gene>
<dbReference type="EMBL" id="MWWX01000005">
    <property type="protein sequence ID" value="OZG62481.1"/>
    <property type="molecule type" value="Genomic_DNA"/>
</dbReference>
<organism evidence="2 3">
    <name type="scientific">Bifidobacterium lemurum</name>
    <dbReference type="NCBI Taxonomy" id="1603886"/>
    <lineage>
        <taxon>Bacteria</taxon>
        <taxon>Bacillati</taxon>
        <taxon>Actinomycetota</taxon>
        <taxon>Actinomycetes</taxon>
        <taxon>Bifidobacteriales</taxon>
        <taxon>Bifidobacteriaceae</taxon>
        <taxon>Bifidobacterium</taxon>
    </lineage>
</organism>
<name>A0A261FTF7_9BIFI</name>
<dbReference type="AlphaFoldDB" id="A0A261FTF7"/>